<evidence type="ECO:0000313" key="1">
    <source>
        <dbReference type="EMBL" id="MFC0264611.1"/>
    </source>
</evidence>
<sequence>MEKFEELSFEEKFQVTGGEGGLAGLVSDIVHYFKCNCNWSWSWPKTDFANSATLGPKSFKAT</sequence>
<reference evidence="1 2" key="1">
    <citation type="submission" date="2024-09" db="EMBL/GenBank/DDBJ databases">
        <authorList>
            <person name="Sun Q."/>
            <person name="Mori K."/>
        </authorList>
    </citation>
    <scope>NUCLEOTIDE SEQUENCE [LARGE SCALE GENOMIC DNA]</scope>
    <source>
        <strain evidence="1 2">CCM 7650</strain>
    </source>
</reference>
<comment type="caution">
    <text evidence="1">The sequence shown here is derived from an EMBL/GenBank/DDBJ whole genome shotgun (WGS) entry which is preliminary data.</text>
</comment>
<evidence type="ECO:0008006" key="3">
    <source>
        <dbReference type="Google" id="ProtNLM"/>
    </source>
</evidence>
<gene>
    <name evidence="1" type="ORF">ACFFIP_18135</name>
</gene>
<keyword evidence="2" id="KW-1185">Reference proteome</keyword>
<accession>A0ABV6FXJ5</accession>
<dbReference type="Proteomes" id="UP001589797">
    <property type="component" value="Unassembled WGS sequence"/>
</dbReference>
<dbReference type="EMBL" id="JBHLWI010000083">
    <property type="protein sequence ID" value="MFC0264611.1"/>
    <property type="molecule type" value="Genomic_DNA"/>
</dbReference>
<organism evidence="1 2">
    <name type="scientific">Fontibacter flavus</name>
    <dbReference type="NCBI Taxonomy" id="654838"/>
    <lineage>
        <taxon>Bacteria</taxon>
        <taxon>Pseudomonadati</taxon>
        <taxon>Bacteroidota</taxon>
        <taxon>Cytophagia</taxon>
        <taxon>Cytophagales</taxon>
        <taxon>Cyclobacteriaceae</taxon>
        <taxon>Fontibacter</taxon>
    </lineage>
</organism>
<protein>
    <recommendedName>
        <fullName evidence="3">Bacteriocin-type signal sequence-containing protein</fullName>
    </recommendedName>
</protein>
<name>A0ABV6FXJ5_9BACT</name>
<dbReference type="RefSeq" id="WP_382389179.1">
    <property type="nucleotide sequence ID" value="NZ_JBHLWI010000083.1"/>
</dbReference>
<evidence type="ECO:0000313" key="2">
    <source>
        <dbReference type="Proteomes" id="UP001589797"/>
    </source>
</evidence>
<proteinExistence type="predicted"/>